<evidence type="ECO:0000313" key="4">
    <source>
        <dbReference type="Proteomes" id="UP000198639"/>
    </source>
</evidence>
<dbReference type="RefSeq" id="WP_091875932.1">
    <property type="nucleotide sequence ID" value="NZ_FOLD01000024.1"/>
</dbReference>
<dbReference type="InterPro" id="IPR025507">
    <property type="entry name" value="DUF4394"/>
</dbReference>
<proteinExistence type="predicted"/>
<evidence type="ECO:0000256" key="1">
    <source>
        <dbReference type="SAM" id="SignalP"/>
    </source>
</evidence>
<gene>
    <name evidence="3" type="ORF">SAMN05216204_12414</name>
</gene>
<name>A0A1I1S0B6_9BURK</name>
<accession>A0A1I1S0B6</accession>
<dbReference type="Proteomes" id="UP000198639">
    <property type="component" value="Unassembled WGS sequence"/>
</dbReference>
<dbReference type="Pfam" id="PF14339">
    <property type="entry name" value="DUF4394"/>
    <property type="match status" value="2"/>
</dbReference>
<dbReference type="SUPFAM" id="SSF69322">
    <property type="entry name" value="Tricorn protease domain 2"/>
    <property type="match status" value="1"/>
</dbReference>
<feature type="domain" description="DUF4394" evidence="2">
    <location>
        <begin position="305"/>
        <end position="526"/>
    </location>
</feature>
<feature type="signal peptide" evidence="1">
    <location>
        <begin position="1"/>
        <end position="20"/>
    </location>
</feature>
<feature type="domain" description="DUF4394" evidence="2">
    <location>
        <begin position="57"/>
        <end position="287"/>
    </location>
</feature>
<feature type="chain" id="PRO_5011727203" description="DUF4394 domain-containing protein" evidence="1">
    <location>
        <begin position="21"/>
        <end position="548"/>
    </location>
</feature>
<dbReference type="STRING" id="1164594.SAMN05216204_12414"/>
<dbReference type="EMBL" id="FOLD01000024">
    <property type="protein sequence ID" value="SFD39965.1"/>
    <property type="molecule type" value="Genomic_DNA"/>
</dbReference>
<evidence type="ECO:0000259" key="2">
    <source>
        <dbReference type="Pfam" id="PF14339"/>
    </source>
</evidence>
<evidence type="ECO:0000313" key="3">
    <source>
        <dbReference type="EMBL" id="SFD39965.1"/>
    </source>
</evidence>
<dbReference type="AlphaFoldDB" id="A0A1I1S0B6"/>
<keyword evidence="1" id="KW-0732">Signal</keyword>
<organism evidence="3 4">
    <name type="scientific">Massilia yuzhufengensis</name>
    <dbReference type="NCBI Taxonomy" id="1164594"/>
    <lineage>
        <taxon>Bacteria</taxon>
        <taxon>Pseudomonadati</taxon>
        <taxon>Pseudomonadota</taxon>
        <taxon>Betaproteobacteria</taxon>
        <taxon>Burkholderiales</taxon>
        <taxon>Oxalobacteraceae</taxon>
        <taxon>Telluria group</taxon>
        <taxon>Massilia</taxon>
    </lineage>
</organism>
<reference evidence="4" key="1">
    <citation type="submission" date="2016-10" db="EMBL/GenBank/DDBJ databases">
        <authorList>
            <person name="Varghese N."/>
            <person name="Submissions S."/>
        </authorList>
    </citation>
    <scope>NUCLEOTIDE SEQUENCE [LARGE SCALE GENOMIC DNA]</scope>
    <source>
        <strain evidence="4">CGMCC 1.12041</strain>
    </source>
</reference>
<sequence>MNDHTFSRLFLVSAVAAALAGCGSSDNDNATPAPAPTPTPPAVSIGDMLALTASNRIVSFDRATPATIRSTMAVSGLQAGENLLGIDYRPADGLLYGVGSSGRIYTINPETGAATVKSTLSVDATDTTAPYTALSGTDFGVDFNPAADRLRVVSNTGQSLRINVDTGATTTDGAINGGAANTAVTASAYTNSFAGTSATTLYALDSATDTLYVQNPPNNGTLATPVALGVDGGAANGFDIDGRTNMGYAVLTVGGARTLYSINLSATAAAATAIGALGVSEDIRGLAVRATPAPVVLGLTDAGRIVAFRPATPNVLTADVALAGLNANETVVGIDFRPKDGLLYGITSAARIVTIDAATGMTTVKASLAADAADTTLPYTGMVGTMFAVDFNPVADRLRVISDRGQSLRINVDTGATTTDGAINRAGAAPMVTAAAYTNSVPGATTTQLFDIDTESDNLALQNPPNDGTLVNIGLLGVAVVGDAGFDIAGGANGIALAALRTTAGGPSSLYRVDLATGAATLAGGAATPALSVAGSNLGLRDIAISLR</sequence>
<protein>
    <recommendedName>
        <fullName evidence="2">DUF4394 domain-containing protein</fullName>
    </recommendedName>
</protein>
<dbReference type="OrthoDB" id="531718at2"/>
<keyword evidence="4" id="KW-1185">Reference proteome</keyword>